<evidence type="ECO:0008006" key="4">
    <source>
        <dbReference type="Google" id="ProtNLM"/>
    </source>
</evidence>
<evidence type="ECO:0000313" key="2">
    <source>
        <dbReference type="EMBL" id="SHF74373.1"/>
    </source>
</evidence>
<dbReference type="Proteomes" id="UP000184368">
    <property type="component" value="Unassembled WGS sequence"/>
</dbReference>
<keyword evidence="3" id="KW-1185">Reference proteome</keyword>
<feature type="signal peptide" evidence="1">
    <location>
        <begin position="1"/>
        <end position="18"/>
    </location>
</feature>
<protein>
    <recommendedName>
        <fullName evidence="4">DUF3575 domain-containing protein</fullName>
    </recommendedName>
</protein>
<dbReference type="EMBL" id="FQUO01000011">
    <property type="protein sequence ID" value="SHF74373.1"/>
    <property type="molecule type" value="Genomic_DNA"/>
</dbReference>
<evidence type="ECO:0000313" key="3">
    <source>
        <dbReference type="Proteomes" id="UP000184368"/>
    </source>
</evidence>
<dbReference type="RefSeq" id="WP_083596587.1">
    <property type="nucleotide sequence ID" value="NZ_FQUO01000011.1"/>
</dbReference>
<feature type="chain" id="PRO_5012296379" description="DUF3575 domain-containing protein" evidence="1">
    <location>
        <begin position="19"/>
        <end position="283"/>
    </location>
</feature>
<accession>A0A1M5E562</accession>
<dbReference type="SUPFAM" id="SSF103515">
    <property type="entry name" value="Autotransporter"/>
    <property type="match status" value="1"/>
</dbReference>
<name>A0A1M5E562_9BACT</name>
<dbReference type="OrthoDB" id="1118958at2"/>
<dbReference type="STRING" id="1302690.BUE76_19195"/>
<dbReference type="InterPro" id="IPR036709">
    <property type="entry name" value="Autotransporte_beta_dom_sf"/>
</dbReference>
<keyword evidence="1" id="KW-0732">Signal</keyword>
<reference evidence="2 3" key="1">
    <citation type="submission" date="2016-11" db="EMBL/GenBank/DDBJ databases">
        <authorList>
            <person name="Jaros S."/>
            <person name="Januszkiewicz K."/>
            <person name="Wedrychowicz H."/>
        </authorList>
    </citation>
    <scope>NUCLEOTIDE SEQUENCE [LARGE SCALE GENOMIC DNA]</scope>
    <source>
        <strain evidence="2 3">DSM 26897</strain>
    </source>
</reference>
<proteinExistence type="predicted"/>
<sequence>MKCTTLIIALLLGTTLSAQNDSAVAQQYNTELTSPAVEAPQPVAATDNKMAAYRKNLVKINVGSLLLFQNYNLTIERALTRKISASVGYRSLPRTEVSKMNAFKKVYDLTGSDAAGLEEDWGGTMASSKAYTAEIRFYGGRKPGPRGFYLGLYGRYASFDVDYNYNYETNTTNYNIPISATAKGIGGGLYIGVQWLIAKRVALDWQILGGHWGKLTGNGAGLANLSGLSTDEQQDIQYDLEELIPTIGNKNPVAATVNNTGVQLKLDGPFAGLRSGISLGIAF</sequence>
<dbReference type="AlphaFoldDB" id="A0A1M5E562"/>
<gene>
    <name evidence="2" type="ORF">SAMN05444008_111210</name>
</gene>
<organism evidence="2 3">
    <name type="scientific">Cnuella takakiae</name>
    <dbReference type="NCBI Taxonomy" id="1302690"/>
    <lineage>
        <taxon>Bacteria</taxon>
        <taxon>Pseudomonadati</taxon>
        <taxon>Bacteroidota</taxon>
        <taxon>Chitinophagia</taxon>
        <taxon>Chitinophagales</taxon>
        <taxon>Chitinophagaceae</taxon>
        <taxon>Cnuella</taxon>
    </lineage>
</organism>
<evidence type="ECO:0000256" key="1">
    <source>
        <dbReference type="SAM" id="SignalP"/>
    </source>
</evidence>